<comment type="caution">
    <text evidence="2">The sequence shown here is derived from an EMBL/GenBank/DDBJ whole genome shotgun (WGS) entry which is preliminary data.</text>
</comment>
<accession>A0ABS1YRE6</accession>
<keyword evidence="3" id="KW-1185">Reference proteome</keyword>
<dbReference type="EMBL" id="JAEVHL010000426">
    <property type="protein sequence ID" value="MBM0280007.1"/>
    <property type="molecule type" value="Genomic_DNA"/>
</dbReference>
<dbReference type="Proteomes" id="UP000622245">
    <property type="component" value="Unassembled WGS sequence"/>
</dbReference>
<protein>
    <submittedName>
        <fullName evidence="2">Uncharacterized protein</fullName>
    </submittedName>
</protein>
<reference evidence="2 3" key="1">
    <citation type="submission" date="2021-01" db="EMBL/GenBank/DDBJ databases">
        <title>Draft genome sequence of Micromonospora sp. strain STR1s_6.</title>
        <authorList>
            <person name="Karlyshev A."/>
            <person name="Jawad R."/>
        </authorList>
    </citation>
    <scope>NUCLEOTIDE SEQUENCE [LARGE SCALE GENOMIC DNA]</scope>
    <source>
        <strain evidence="2 3">STR1S-6</strain>
    </source>
</reference>
<feature type="region of interest" description="Disordered" evidence="1">
    <location>
        <begin position="164"/>
        <end position="210"/>
    </location>
</feature>
<dbReference type="RefSeq" id="WP_203152350.1">
    <property type="nucleotide sequence ID" value="NZ_JAEVHL010000426.1"/>
</dbReference>
<sequence>MSVGDSAPSGPESGPRGRACGNRKCGKPLVYSGFGRPKEFCSPDDTRWQPGNRTCKELAAEQRAAELATGLDAPLTAWRAVAGDLVPAMTALSALLEPVLPAVRDVETGALARIAEAETAMADAVQRAQGAEAERDQALNTAHTAERDRAQAHTERRAAEQATQVARADAIRHESTAAAATDRAQAAEARAEHLQTQLDQARTDRTGGKR</sequence>
<feature type="region of interest" description="Disordered" evidence="1">
    <location>
        <begin position="1"/>
        <end position="25"/>
    </location>
</feature>
<organism evidence="2 3">
    <name type="scientific">Micromonospora tarensis</name>
    <dbReference type="NCBI Taxonomy" id="2806100"/>
    <lineage>
        <taxon>Bacteria</taxon>
        <taxon>Bacillati</taxon>
        <taxon>Actinomycetota</taxon>
        <taxon>Actinomycetes</taxon>
        <taxon>Micromonosporales</taxon>
        <taxon>Micromonosporaceae</taxon>
        <taxon>Micromonospora</taxon>
    </lineage>
</organism>
<proteinExistence type="predicted"/>
<evidence type="ECO:0000313" key="3">
    <source>
        <dbReference type="Proteomes" id="UP000622245"/>
    </source>
</evidence>
<feature type="compositionally biased region" description="Basic and acidic residues" evidence="1">
    <location>
        <begin position="201"/>
        <end position="210"/>
    </location>
</feature>
<gene>
    <name evidence="2" type="ORF">JM949_35020</name>
</gene>
<name>A0ABS1YRE6_9ACTN</name>
<evidence type="ECO:0000313" key="2">
    <source>
        <dbReference type="EMBL" id="MBM0280007.1"/>
    </source>
</evidence>
<feature type="compositionally biased region" description="Low complexity" evidence="1">
    <location>
        <begin position="176"/>
        <end position="188"/>
    </location>
</feature>
<evidence type="ECO:0000256" key="1">
    <source>
        <dbReference type="SAM" id="MobiDB-lite"/>
    </source>
</evidence>